<gene>
    <name evidence="15" type="ORF">NTJ_05402</name>
</gene>
<evidence type="ECO:0000256" key="7">
    <source>
        <dbReference type="ARBA" id="ARBA00022989"/>
    </source>
</evidence>
<feature type="transmembrane region" description="Helical" evidence="14">
    <location>
        <begin position="183"/>
        <end position="202"/>
    </location>
</feature>
<evidence type="ECO:0000256" key="13">
    <source>
        <dbReference type="RuleBase" id="RU362091"/>
    </source>
</evidence>
<dbReference type="InterPro" id="IPR001734">
    <property type="entry name" value="Na/solute_symporter"/>
</dbReference>
<keyword evidence="9" id="KW-0406">Ion transport</keyword>
<evidence type="ECO:0000256" key="2">
    <source>
        <dbReference type="ARBA" id="ARBA00006434"/>
    </source>
</evidence>
<feature type="transmembrane region" description="Helical" evidence="14">
    <location>
        <begin position="45"/>
        <end position="65"/>
    </location>
</feature>
<evidence type="ECO:0000256" key="5">
    <source>
        <dbReference type="ARBA" id="ARBA00022847"/>
    </source>
</evidence>
<evidence type="ECO:0000256" key="6">
    <source>
        <dbReference type="ARBA" id="ARBA00022979"/>
    </source>
</evidence>
<feature type="transmembrane region" description="Helical" evidence="14">
    <location>
        <begin position="77"/>
        <end position="97"/>
    </location>
</feature>
<evidence type="ECO:0000256" key="11">
    <source>
        <dbReference type="ARBA" id="ARBA00023180"/>
    </source>
</evidence>
<keyword evidence="8" id="KW-0915">Sodium</keyword>
<evidence type="ECO:0000256" key="9">
    <source>
        <dbReference type="ARBA" id="ARBA00023065"/>
    </source>
</evidence>
<dbReference type="Proteomes" id="UP001307889">
    <property type="component" value="Chromosome 3"/>
</dbReference>
<evidence type="ECO:0000313" key="15">
    <source>
        <dbReference type="EMBL" id="BES92593.1"/>
    </source>
</evidence>
<feature type="transmembrane region" description="Helical" evidence="14">
    <location>
        <begin position="6"/>
        <end position="25"/>
    </location>
</feature>
<dbReference type="EMBL" id="AP028911">
    <property type="protein sequence ID" value="BES92593.1"/>
    <property type="molecule type" value="Genomic_DNA"/>
</dbReference>
<dbReference type="CDD" id="cd11474">
    <property type="entry name" value="SLC5sbd_CHT"/>
    <property type="match status" value="1"/>
</dbReference>
<dbReference type="InterPro" id="IPR052244">
    <property type="entry name" value="Choline_transporter"/>
</dbReference>
<keyword evidence="5" id="KW-0769">Symport</keyword>
<feature type="transmembrane region" description="Helical" evidence="14">
    <location>
        <begin position="258"/>
        <end position="282"/>
    </location>
</feature>
<comment type="subcellular location">
    <subcellularLocation>
        <location evidence="1">Membrane</location>
        <topology evidence="1">Multi-pass membrane protein</topology>
    </subcellularLocation>
</comment>
<evidence type="ECO:0000313" key="16">
    <source>
        <dbReference type="Proteomes" id="UP001307889"/>
    </source>
</evidence>
<organism evidence="15 16">
    <name type="scientific">Nesidiocoris tenuis</name>
    <dbReference type="NCBI Taxonomy" id="355587"/>
    <lineage>
        <taxon>Eukaryota</taxon>
        <taxon>Metazoa</taxon>
        <taxon>Ecdysozoa</taxon>
        <taxon>Arthropoda</taxon>
        <taxon>Hexapoda</taxon>
        <taxon>Insecta</taxon>
        <taxon>Pterygota</taxon>
        <taxon>Neoptera</taxon>
        <taxon>Paraneoptera</taxon>
        <taxon>Hemiptera</taxon>
        <taxon>Heteroptera</taxon>
        <taxon>Panheteroptera</taxon>
        <taxon>Cimicomorpha</taxon>
        <taxon>Miridae</taxon>
        <taxon>Dicyphina</taxon>
        <taxon>Nesidiocoris</taxon>
    </lineage>
</organism>
<feature type="transmembrane region" description="Helical" evidence="14">
    <location>
        <begin position="149"/>
        <end position="171"/>
    </location>
</feature>
<reference evidence="15 16" key="1">
    <citation type="submission" date="2023-09" db="EMBL/GenBank/DDBJ databases">
        <title>Nesidiocoris tenuis whole genome shotgun sequence.</title>
        <authorList>
            <person name="Shibata T."/>
            <person name="Shimoda M."/>
            <person name="Kobayashi T."/>
            <person name="Uehara T."/>
        </authorList>
    </citation>
    <scope>NUCLEOTIDE SEQUENCE [LARGE SCALE GENOMIC DNA]</scope>
    <source>
        <strain evidence="15 16">Japan</strain>
    </source>
</reference>
<evidence type="ECO:0000256" key="3">
    <source>
        <dbReference type="ARBA" id="ARBA00022448"/>
    </source>
</evidence>
<keyword evidence="3" id="KW-0813">Transport</keyword>
<feature type="transmembrane region" description="Helical" evidence="14">
    <location>
        <begin position="226"/>
        <end position="246"/>
    </location>
</feature>
<keyword evidence="4 14" id="KW-0812">Transmembrane</keyword>
<accession>A0ABN7AK09</accession>
<evidence type="ECO:0000256" key="14">
    <source>
        <dbReference type="SAM" id="Phobius"/>
    </source>
</evidence>
<keyword evidence="10 14" id="KW-0472">Membrane</keyword>
<dbReference type="PANTHER" id="PTHR45897">
    <property type="entry name" value="HIGH-AFFINITY CHOLINE TRANSPORTER 1"/>
    <property type="match status" value="1"/>
</dbReference>
<dbReference type="InterPro" id="IPR038377">
    <property type="entry name" value="Na/Glc_symporter_sf"/>
</dbReference>
<dbReference type="Pfam" id="PF00474">
    <property type="entry name" value="SSF"/>
    <property type="match status" value="1"/>
</dbReference>
<feature type="transmembrane region" description="Helical" evidence="14">
    <location>
        <begin position="368"/>
        <end position="387"/>
    </location>
</feature>
<keyword evidence="7 14" id="KW-1133">Transmembrane helix</keyword>
<evidence type="ECO:0000256" key="12">
    <source>
        <dbReference type="ARBA" id="ARBA00023201"/>
    </source>
</evidence>
<comment type="similarity">
    <text evidence="2 13">Belongs to the sodium:solute symporter (SSF) (TC 2.A.21) family.</text>
</comment>
<keyword evidence="11" id="KW-0325">Glycoprotein</keyword>
<feature type="transmembrane region" description="Helical" evidence="14">
    <location>
        <begin position="118"/>
        <end position="137"/>
    </location>
</feature>
<keyword evidence="12" id="KW-0739">Sodium transport</keyword>
<sequence length="531" mass="58457">MALFLEGAITIFLFYFLIMGVGVWAARKKMVDNSEVETMNAGRRLGFFVGLMTLVGTWAGGGYFVGTAEKSYSHGVVNVQVPIGLSISLVVGACFYIKPMRTGNYITLIDIFQEKYGVWYGATLTIPAILGEFFWISSVLNSLGTTLQVVIDIPRTMCIIISAFFAGLYTILGGLTSVTYTDILQIFFIITGIGLATPYIYYHDHPKVEQPGGELDWVGSIEKAKIGYFVDHYMFLIFGGIPWQGYFQRVFSVKSTKVAQWMSIASFPCLILIAIPCLIIGASARATDWKSVPGWEKEIKPGEASLILALTLRFLTPMWVSLLGLGAVAAAVMSSADSSILASSSLFTRNVYKHLIRPMATFEELHNCLRLCICIVTILAGTLACFINSVYDLSLLCADIIFVVLFPQLTLIIYAPSVANIYGSSVSYFTALTLRILTGDDTIGVPASIRWPMFDSTRNEQYFPFRTTIMLIGTVIMIVVGYLAHVIFEKKKYVSLKYDFLKGFSGNGTQIELAAPSSPVEKSASIVNQLQ</sequence>
<feature type="transmembrane region" description="Helical" evidence="14">
    <location>
        <begin position="393"/>
        <end position="414"/>
    </location>
</feature>
<dbReference type="PROSITE" id="PS50283">
    <property type="entry name" value="NA_SOLUT_SYMP_3"/>
    <property type="match status" value="1"/>
</dbReference>
<dbReference type="PANTHER" id="PTHR45897:SF4">
    <property type="entry name" value="HIGH-AFFINITY CHOLINE TRANSPORTER 1"/>
    <property type="match status" value="1"/>
</dbReference>
<name>A0ABN7AK09_9HEMI</name>
<proteinExistence type="inferred from homology"/>
<evidence type="ECO:0000256" key="4">
    <source>
        <dbReference type="ARBA" id="ARBA00022692"/>
    </source>
</evidence>
<evidence type="ECO:0000256" key="10">
    <source>
        <dbReference type="ARBA" id="ARBA00023136"/>
    </source>
</evidence>
<feature type="transmembrane region" description="Helical" evidence="14">
    <location>
        <begin position="318"/>
        <end position="347"/>
    </location>
</feature>
<feature type="transmembrane region" description="Helical" evidence="14">
    <location>
        <begin position="469"/>
        <end position="488"/>
    </location>
</feature>
<protein>
    <submittedName>
        <fullName evidence="15">Solute carrier family 5 (Choline transporter), member 7</fullName>
    </submittedName>
</protein>
<keyword evidence="6" id="KW-0530">Neurotransmitter biosynthesis</keyword>
<keyword evidence="16" id="KW-1185">Reference proteome</keyword>
<evidence type="ECO:0000256" key="1">
    <source>
        <dbReference type="ARBA" id="ARBA00004141"/>
    </source>
</evidence>
<dbReference type="Gene3D" id="1.20.1730.10">
    <property type="entry name" value="Sodium/glucose cotransporter"/>
    <property type="match status" value="1"/>
</dbReference>
<evidence type="ECO:0000256" key="8">
    <source>
        <dbReference type="ARBA" id="ARBA00023053"/>
    </source>
</evidence>